<evidence type="ECO:0000313" key="3">
    <source>
        <dbReference type="EMBL" id="KPP64128.1"/>
    </source>
</evidence>
<evidence type="ECO:0000256" key="2">
    <source>
        <dbReference type="SAM" id="MobiDB-lite"/>
    </source>
</evidence>
<feature type="compositionally biased region" description="Polar residues" evidence="2">
    <location>
        <begin position="434"/>
        <end position="443"/>
    </location>
</feature>
<proteinExistence type="inferred from homology"/>
<sequence length="667" mass="72222">MKGLGASRSRHLSDSCDPSSGPPEAMYPLTTDPRSPYLLSPTMDHYGTMDPNSFPQPSPSSLPPECMLPLNNQMSNSSTFPRIHYNSDFSPSSMPGIPTATLGTSMSMGMGMGMGMGVSMGMGLGAPIITSGSATISAGSKINRLPANLLDQFEKQLPVQRDGFSTLQFHRSGASKQRSDSPGRIRYLMHSVQKLFAKSQSLESSVKGNVNGRPGNAGADSSKQNRRSKSKDRAKTEGTKQRPRTNISGFWGSEDNLDNDTGSYRTPMALMTLGRPVPDSQATLKYFPQGYNTISEHTLKASKSSNDLKLPACPQLSMPTQGDGAGEDSKLIKGGSWSTLNLNQSKLVCQKGSATIDKSLLKSKSCYQELTSRYLQAGEWNSTVGRNRGSSEIPCRRMRSGSYVKAMGDLEDSEDSEGSPKPSPKSAARRQSYLKATQQSLSEQLPPRNCLPSLSELPTNRCLNNLDCISGPPSATFPNWDEEDFTLGCNTLSKSGCDSQWSSHIQKSSISASAVCMCPPRSSAHADEVFRRRRSPASRPAGPDMMRNVEPAAFGHLPEPILHVLFQVQETETSGTQEDTCPNSPLRRTSTEEVDVLDLPLPTCFRSRSHSYLRAIQAGCSQDEDTASLDSDSPPPTATTVRTYSSSSSEYLCEVACESTLQLDLYG</sequence>
<accession>A0A0P7U8Z2</accession>
<feature type="region of interest" description="Disordered" evidence="2">
    <location>
        <begin position="1"/>
        <end position="64"/>
    </location>
</feature>
<comment type="caution">
    <text evidence="3">The sequence shown here is derived from an EMBL/GenBank/DDBJ whole genome shotgun (WGS) entry which is preliminary data.</text>
</comment>
<evidence type="ECO:0008006" key="5">
    <source>
        <dbReference type="Google" id="ProtNLM"/>
    </source>
</evidence>
<dbReference type="PANTHER" id="PTHR12353">
    <property type="entry name" value="DISKS LARGE-ASSOCIATED PROTEIN DAP SAP90/PSD-95-ASSOCIATED PROTEIN"/>
    <property type="match status" value="1"/>
</dbReference>
<feature type="region of interest" description="Disordered" evidence="2">
    <location>
        <begin position="203"/>
        <end position="259"/>
    </location>
</feature>
<dbReference type="GO" id="GO:0060090">
    <property type="term" value="F:molecular adaptor activity"/>
    <property type="evidence" value="ECO:0007669"/>
    <property type="project" value="TreeGrafter"/>
</dbReference>
<evidence type="ECO:0000313" key="4">
    <source>
        <dbReference type="Proteomes" id="UP000034805"/>
    </source>
</evidence>
<feature type="region of interest" description="Disordered" evidence="2">
    <location>
        <begin position="407"/>
        <end position="449"/>
    </location>
</feature>
<organism evidence="3 4">
    <name type="scientific">Scleropages formosus</name>
    <name type="common">Asian bonytongue</name>
    <name type="synonym">Osteoglossum formosum</name>
    <dbReference type="NCBI Taxonomy" id="113540"/>
    <lineage>
        <taxon>Eukaryota</taxon>
        <taxon>Metazoa</taxon>
        <taxon>Chordata</taxon>
        <taxon>Craniata</taxon>
        <taxon>Vertebrata</taxon>
        <taxon>Euteleostomi</taxon>
        <taxon>Actinopterygii</taxon>
        <taxon>Neopterygii</taxon>
        <taxon>Teleostei</taxon>
        <taxon>Osteoglossocephala</taxon>
        <taxon>Osteoglossomorpha</taxon>
        <taxon>Osteoglossiformes</taxon>
        <taxon>Osteoglossidae</taxon>
        <taxon>Scleropages</taxon>
    </lineage>
</organism>
<evidence type="ECO:0000256" key="1">
    <source>
        <dbReference type="ARBA" id="ARBA00008839"/>
    </source>
</evidence>
<dbReference type="PANTHER" id="PTHR12353:SF19">
    <property type="entry name" value="DISKS LARGE-ASSOCIATED PROTEIN 4"/>
    <property type="match status" value="1"/>
</dbReference>
<dbReference type="Proteomes" id="UP000034805">
    <property type="component" value="Unassembled WGS sequence"/>
</dbReference>
<dbReference type="GO" id="GO:0023052">
    <property type="term" value="P:signaling"/>
    <property type="evidence" value="ECO:0007669"/>
    <property type="project" value="InterPro"/>
</dbReference>
<feature type="region of interest" description="Disordered" evidence="2">
    <location>
        <begin position="624"/>
        <end position="643"/>
    </location>
</feature>
<gene>
    <name evidence="3" type="ORF">Z043_117563</name>
</gene>
<feature type="compositionally biased region" description="Basic and acidic residues" evidence="2">
    <location>
        <begin position="231"/>
        <end position="240"/>
    </location>
</feature>
<dbReference type="GO" id="GO:0099572">
    <property type="term" value="C:postsynaptic specialization"/>
    <property type="evidence" value="ECO:0007669"/>
    <property type="project" value="TreeGrafter"/>
</dbReference>
<dbReference type="EMBL" id="JARO02007295">
    <property type="protein sequence ID" value="KPP64128.1"/>
    <property type="molecule type" value="Genomic_DNA"/>
</dbReference>
<protein>
    <recommendedName>
        <fullName evidence="5">Disks large-associated protein 4-like</fullName>
    </recommendedName>
</protein>
<dbReference type="InterPro" id="IPR005026">
    <property type="entry name" value="SAPAP"/>
</dbReference>
<dbReference type="AlphaFoldDB" id="A0A0P7U8Z2"/>
<comment type="similarity">
    <text evidence="1">Belongs to the SAPAP family.</text>
</comment>
<dbReference type="STRING" id="113540.ENSSFOP00015023560"/>
<dbReference type="GO" id="GO:0098978">
    <property type="term" value="C:glutamatergic synapse"/>
    <property type="evidence" value="ECO:0007669"/>
    <property type="project" value="TreeGrafter"/>
</dbReference>
<name>A0A0P7U8Z2_SCLFO</name>
<reference evidence="3 4" key="1">
    <citation type="submission" date="2015-08" db="EMBL/GenBank/DDBJ databases">
        <title>The genome of the Asian arowana (Scleropages formosus).</title>
        <authorList>
            <person name="Tan M.H."/>
            <person name="Gan H.M."/>
            <person name="Croft L.J."/>
            <person name="Austin C.M."/>
        </authorList>
    </citation>
    <scope>NUCLEOTIDE SEQUENCE [LARGE SCALE GENOMIC DNA]</scope>
    <source>
        <strain evidence="3">Aro1</strain>
    </source>
</reference>